<dbReference type="OrthoDB" id="10263032at2759"/>
<comment type="caution">
    <text evidence="5">The sequence shown here is derived from an EMBL/GenBank/DDBJ whole genome shotgun (WGS) entry which is preliminary data.</text>
</comment>
<evidence type="ECO:0000256" key="3">
    <source>
        <dbReference type="SAM" id="MobiDB-lite"/>
    </source>
</evidence>
<evidence type="ECO:0000313" key="5">
    <source>
        <dbReference type="EMBL" id="KAA0158064.1"/>
    </source>
</evidence>
<feature type="region of interest" description="Disordered" evidence="3">
    <location>
        <begin position="230"/>
        <end position="263"/>
    </location>
</feature>
<dbReference type="InterPro" id="IPR011990">
    <property type="entry name" value="TPR-like_helical_dom_sf"/>
</dbReference>
<accession>A0A5A8CZS9</accession>
<dbReference type="PANTHER" id="PTHR22767:SF2">
    <property type="entry name" value="N(ALPHA)-ACETYLTRANSFERASE 15_16, ISOFORM A"/>
    <property type="match status" value="1"/>
</dbReference>
<organism evidence="5 11">
    <name type="scientific">Cafeteria roenbergensis</name>
    <name type="common">Marine flagellate</name>
    <dbReference type="NCBI Taxonomy" id="33653"/>
    <lineage>
        <taxon>Eukaryota</taxon>
        <taxon>Sar</taxon>
        <taxon>Stramenopiles</taxon>
        <taxon>Bigyra</taxon>
        <taxon>Opalozoa</taxon>
        <taxon>Bicosoecida</taxon>
        <taxon>Cafeteriaceae</taxon>
        <taxon>Cafeteria</taxon>
    </lineage>
</organism>
<feature type="compositionally biased region" description="Basic and acidic residues" evidence="3">
    <location>
        <begin position="230"/>
        <end position="239"/>
    </location>
</feature>
<evidence type="ECO:0000256" key="1">
    <source>
        <dbReference type="ARBA" id="ARBA00022737"/>
    </source>
</evidence>
<dbReference type="AlphaFoldDB" id="A0A5A8CZS9"/>
<proteinExistence type="predicted"/>
<dbReference type="InterPro" id="IPR021183">
    <property type="entry name" value="NatA_aux_su"/>
</dbReference>
<keyword evidence="2" id="KW-0802">TPR repeat</keyword>
<evidence type="ECO:0000313" key="11">
    <source>
        <dbReference type="Proteomes" id="UP000325113"/>
    </source>
</evidence>
<keyword evidence="9" id="KW-1185">Reference proteome</keyword>
<evidence type="ECO:0000313" key="9">
    <source>
        <dbReference type="Proteomes" id="UP000323011"/>
    </source>
</evidence>
<feature type="compositionally biased region" description="Basic residues" evidence="3">
    <location>
        <begin position="1"/>
        <end position="19"/>
    </location>
</feature>
<name>A0A5A8CZS9_CAFRO</name>
<dbReference type="EMBL" id="VLTN01000067">
    <property type="protein sequence ID" value="KAA0147437.1"/>
    <property type="molecule type" value="Genomic_DNA"/>
</dbReference>
<evidence type="ECO:0000313" key="10">
    <source>
        <dbReference type="Proteomes" id="UP000324907"/>
    </source>
</evidence>
<feature type="compositionally biased region" description="Basic and acidic residues" evidence="3">
    <location>
        <begin position="252"/>
        <end position="263"/>
    </location>
</feature>
<dbReference type="Proteomes" id="UP000322899">
    <property type="component" value="Unassembled WGS sequence"/>
</dbReference>
<evidence type="ECO:0000256" key="2">
    <source>
        <dbReference type="ARBA" id="ARBA00022803"/>
    </source>
</evidence>
<keyword evidence="1" id="KW-0677">Repeat</keyword>
<reference evidence="8 9" key="1">
    <citation type="submission" date="2019-07" db="EMBL/GenBank/DDBJ databases">
        <title>Genomes of Cafeteria roenbergensis.</title>
        <authorList>
            <person name="Fischer M.G."/>
            <person name="Hackl T."/>
            <person name="Roman M."/>
        </authorList>
    </citation>
    <scope>NUCLEOTIDE SEQUENCE [LARGE SCALE GENOMIC DNA]</scope>
    <source>
        <strain evidence="4 9">BVI</strain>
        <strain evidence="5 11">Cflag</strain>
        <strain evidence="7 8">E4-10P</strain>
        <strain evidence="6 10">RCC970-E3</strain>
    </source>
</reference>
<dbReference type="PANTHER" id="PTHR22767">
    <property type="entry name" value="N-TERMINAL ACETYLTRANSFERASE-RELATED"/>
    <property type="match status" value="1"/>
</dbReference>
<dbReference type="SUPFAM" id="SSF48452">
    <property type="entry name" value="TPR-like"/>
    <property type="match status" value="2"/>
</dbReference>
<dbReference type="EMBL" id="VLTL01000067">
    <property type="protein sequence ID" value="KAA0163348.1"/>
    <property type="molecule type" value="Genomic_DNA"/>
</dbReference>
<dbReference type="Gene3D" id="1.25.40.1040">
    <property type="match status" value="2"/>
</dbReference>
<dbReference type="Pfam" id="PF12569">
    <property type="entry name" value="NatA_aux_su"/>
    <property type="match status" value="1"/>
</dbReference>
<evidence type="ECO:0000313" key="8">
    <source>
        <dbReference type="Proteomes" id="UP000322899"/>
    </source>
</evidence>
<dbReference type="EMBL" id="VLTM01000072">
    <property type="protein sequence ID" value="KAA0158064.1"/>
    <property type="molecule type" value="Genomic_DNA"/>
</dbReference>
<dbReference type="Proteomes" id="UP000323011">
    <property type="component" value="Unassembled WGS sequence"/>
</dbReference>
<sequence length="1093" mass="113620">MPPKRVRKPTKGKPGKGKPVKAAPALTVPPEEVSQDLPPREAKLLREISREYEAGQYKRATKTADTILAKFPHQGETLALKALCIYKMNMKKEALEMVEHSKLLNRKTHLTWHVSGILFKQEKRYAEAVPMLSMAATVSERLNGRPNDSLLREVAFLHLHLRDMDAFHVAAHQLMQSSSAAKQRSTWHTCALANHLVGYTDVATQVLLSRSAMDEEQRLSNIDKAAKDAAARAAKRGEDPEAAAAAATLEEDSQHRPTADEHDTAMTECTMLSEAGRVEDASKALEAACIRGHVLSEEEADSMRAAFALRMGDVDAARAAFSRLAATFPEDITWVAGLVRCELGFVPLEFAPRAVGATGSPAIPAASDAAAGIWREPSMAGGQQIHLPFAPLGTDAFPLADEPLTAEQAAVVSGVIAGLAAAAPRSYALRSLPLRFLPPSDPAFAAAIDRTVRDAVRRGKESAVAVLEPLYAAAEASAGGLASIAADPRVATIGARLASLADPAMDALAADPDAGSVVFPAPLDGAAPGTAGEPAADAAEAVSVIPLALLLHSEHLVRCCAPAEALPRLDAAIRHTPTLPALHLCRARALGAMGAWVDAADAADTARTLDLADRAASVAAVQCMLRAGQHDRAWDAVLVFARPDSEATAYFRSMITFWMTLATARALEESGLIGRALRRYQWLCEQAESVHNDALDFYSYALRMSRIRSALRLLRWTEAAPTMEVFVEARAGATRCWLRLEDDVSVRTDDIGCPLPPAEGTPAAAAAAAAAASSDDAAKDAKDARRAMKRLRANEAKAVAAAKLKVRDAEDLLPEADPHGVELTSDANPLARAGAEAQTLVAHVQRATARAAGGTTPVPARAAILAAANGADVALRRSKPILALRAFAAARPLLVPAPGASPSPAPGLDAALLRCPEVAPLAARFLRMAADPAARAAWPPAVVAVVDAARADPAWTAGAGAAATAAAAAGTGAGVGAASAGPADAASFAASVADDIAPLGLWARIAAAKTIAEAAGVAPAATASIASAAVTVPARAIELLADVTTGVVSADALVAARNLLRAIGSAEDVAAFEERARAACPLADAFKLGSSVE</sequence>
<evidence type="ECO:0000313" key="6">
    <source>
        <dbReference type="EMBL" id="KAA0163348.1"/>
    </source>
</evidence>
<dbReference type="Gene3D" id="1.25.40.1010">
    <property type="match status" value="1"/>
</dbReference>
<feature type="region of interest" description="Disordered" evidence="3">
    <location>
        <begin position="1"/>
        <end position="38"/>
    </location>
</feature>
<protein>
    <submittedName>
        <fullName evidence="5">Uncharacterized protein</fullName>
    </submittedName>
</protein>
<dbReference type="GO" id="GO:0005737">
    <property type="term" value="C:cytoplasm"/>
    <property type="evidence" value="ECO:0007669"/>
    <property type="project" value="UniProtKB-ARBA"/>
</dbReference>
<dbReference type="EMBL" id="VLTO01000062">
    <property type="protein sequence ID" value="KAA0170252.1"/>
    <property type="molecule type" value="Genomic_DNA"/>
</dbReference>
<dbReference type="Proteomes" id="UP000325113">
    <property type="component" value="Unassembled WGS sequence"/>
</dbReference>
<evidence type="ECO:0000313" key="7">
    <source>
        <dbReference type="EMBL" id="KAA0170252.1"/>
    </source>
</evidence>
<evidence type="ECO:0000313" key="4">
    <source>
        <dbReference type="EMBL" id="KAA0147437.1"/>
    </source>
</evidence>
<dbReference type="Proteomes" id="UP000324907">
    <property type="component" value="Unassembled WGS sequence"/>
</dbReference>
<gene>
    <name evidence="7" type="ORF">FNF27_06685</name>
    <name evidence="6" type="ORF">FNF28_04268</name>
    <name evidence="4" type="ORF">FNF29_07382</name>
    <name evidence="5" type="ORF">FNF31_05567</name>
</gene>